<sequence>MRATHIFCFLFLTLVANYSLAQQTDSTRYYKNIIRYNLSGGLLFGIDHYIVFGYERVLSPKRSISVNFGKASMPKLVSISTDSFQVNKDQKRSGLNFSIDYRFYLARENKFRAPHGLYIGPYYSYNRFTNDVKWTSKSSSSSSDVAVDTKFNIHTVGFELGYQFIFWKRLALDLVLVGPGLGFYDYKATINSNIDPAKREQIQEGLKQLLTQKFPGMNYVFSDQEIDANGVMRTNTIGYRYIVHIGFNF</sequence>
<organism evidence="2 3">
    <name type="scientific">Niastella soli</name>
    <dbReference type="NCBI Taxonomy" id="2821487"/>
    <lineage>
        <taxon>Bacteria</taxon>
        <taxon>Pseudomonadati</taxon>
        <taxon>Bacteroidota</taxon>
        <taxon>Chitinophagia</taxon>
        <taxon>Chitinophagales</taxon>
        <taxon>Chitinophagaceae</taxon>
        <taxon>Niastella</taxon>
    </lineage>
</organism>
<name>A0ABS3YW06_9BACT</name>
<feature type="chain" id="PRO_5046659933" evidence="1">
    <location>
        <begin position="22"/>
        <end position="249"/>
    </location>
</feature>
<evidence type="ECO:0000313" key="3">
    <source>
        <dbReference type="Proteomes" id="UP000677244"/>
    </source>
</evidence>
<feature type="signal peptide" evidence="1">
    <location>
        <begin position="1"/>
        <end position="21"/>
    </location>
</feature>
<gene>
    <name evidence="2" type="ORF">J7I42_17640</name>
</gene>
<dbReference type="RefSeq" id="WP_209140163.1">
    <property type="nucleotide sequence ID" value="NZ_JAGHKO010000004.1"/>
</dbReference>
<evidence type="ECO:0000256" key="1">
    <source>
        <dbReference type="SAM" id="SignalP"/>
    </source>
</evidence>
<proteinExistence type="predicted"/>
<dbReference type="EMBL" id="JAGHKO010000004">
    <property type="protein sequence ID" value="MBO9202112.1"/>
    <property type="molecule type" value="Genomic_DNA"/>
</dbReference>
<keyword evidence="1" id="KW-0732">Signal</keyword>
<reference evidence="2 3" key="1">
    <citation type="submission" date="2021-03" db="EMBL/GenBank/DDBJ databases">
        <title>Assistant Professor.</title>
        <authorList>
            <person name="Huq M.A."/>
        </authorList>
    </citation>
    <scope>NUCLEOTIDE SEQUENCE [LARGE SCALE GENOMIC DNA]</scope>
    <source>
        <strain evidence="2 3">MAH-29</strain>
    </source>
</reference>
<comment type="caution">
    <text evidence="2">The sequence shown here is derived from an EMBL/GenBank/DDBJ whole genome shotgun (WGS) entry which is preliminary data.</text>
</comment>
<keyword evidence="3" id="KW-1185">Reference proteome</keyword>
<protein>
    <submittedName>
        <fullName evidence="2">DUF3575 domain-containing protein</fullName>
    </submittedName>
</protein>
<accession>A0ABS3YW06</accession>
<evidence type="ECO:0000313" key="2">
    <source>
        <dbReference type="EMBL" id="MBO9202112.1"/>
    </source>
</evidence>
<dbReference type="Proteomes" id="UP000677244">
    <property type="component" value="Unassembled WGS sequence"/>
</dbReference>